<keyword evidence="2" id="KW-0456">Lyase</keyword>
<gene>
    <name evidence="4" type="ORF">LCGC14_0626760</name>
</gene>
<evidence type="ECO:0000259" key="3">
    <source>
        <dbReference type="Pfam" id="PF00694"/>
    </source>
</evidence>
<dbReference type="PANTHER" id="PTHR43345:SF2">
    <property type="entry name" value="3-ISOPROPYLMALATE DEHYDRATASE SMALL SUBUNIT 1"/>
    <property type="match status" value="1"/>
</dbReference>
<name>A0A0F9R883_9ZZZZ</name>
<dbReference type="PANTHER" id="PTHR43345">
    <property type="entry name" value="3-ISOPROPYLMALATE DEHYDRATASE SMALL SUBUNIT 2-RELATED-RELATED"/>
    <property type="match status" value="1"/>
</dbReference>
<proteinExistence type="inferred from homology"/>
<dbReference type="AlphaFoldDB" id="A0A0F9R883"/>
<dbReference type="GO" id="GO:0016836">
    <property type="term" value="F:hydro-lyase activity"/>
    <property type="evidence" value="ECO:0007669"/>
    <property type="project" value="InterPro"/>
</dbReference>
<dbReference type="NCBIfam" id="TIGR02087">
    <property type="entry name" value="LEUD_arch"/>
    <property type="match status" value="1"/>
</dbReference>
<dbReference type="InterPro" id="IPR000573">
    <property type="entry name" value="AconitaseA/IPMdHydase_ssu_swvl"/>
</dbReference>
<dbReference type="SUPFAM" id="SSF52016">
    <property type="entry name" value="LeuD/IlvD-like"/>
    <property type="match status" value="1"/>
</dbReference>
<comment type="caution">
    <text evidence="4">The sequence shown here is derived from an EMBL/GenBank/DDBJ whole genome shotgun (WGS) entry which is preliminary data.</text>
</comment>
<sequence>MKIIKGIVIKYPQENINTDLIVPARYLVNSDPQYLAKHCMEDFDSEFRQIKNELQATILVAGSNFGCGSSREQAPIALKASGIELIIAPSFARIFFRNAINIGLPILQFPDLKALNMGDKLDVDLEQGFIRNLSSNQSYSFTRFPAFLQKIIKLKGLVNFAKEEIANSGMKS</sequence>
<reference evidence="4" key="1">
    <citation type="journal article" date="2015" name="Nature">
        <title>Complex archaea that bridge the gap between prokaryotes and eukaryotes.</title>
        <authorList>
            <person name="Spang A."/>
            <person name="Saw J.H."/>
            <person name="Jorgensen S.L."/>
            <person name="Zaremba-Niedzwiedzka K."/>
            <person name="Martijn J."/>
            <person name="Lind A.E."/>
            <person name="van Eijk R."/>
            <person name="Schleper C."/>
            <person name="Guy L."/>
            <person name="Ettema T.J."/>
        </authorList>
    </citation>
    <scope>NUCLEOTIDE SEQUENCE</scope>
</reference>
<comment type="similarity">
    <text evidence="1">Belongs to the LeuD family. LeuD type 2 subfamily.</text>
</comment>
<dbReference type="CDD" id="cd01577">
    <property type="entry name" value="IPMI_Swivel"/>
    <property type="match status" value="1"/>
</dbReference>
<protein>
    <recommendedName>
        <fullName evidence="3">Aconitase A/isopropylmalate dehydratase small subunit swivel domain-containing protein</fullName>
    </recommendedName>
</protein>
<dbReference type="InterPro" id="IPR015928">
    <property type="entry name" value="Aconitase/3IPM_dehydase_swvl"/>
</dbReference>
<dbReference type="InterPro" id="IPR050075">
    <property type="entry name" value="LeuD"/>
</dbReference>
<dbReference type="InterPro" id="IPR011827">
    <property type="entry name" value="LeuD_type2/HacB/DmdB"/>
</dbReference>
<dbReference type="EMBL" id="LAZR01001083">
    <property type="protein sequence ID" value="KKN51024.1"/>
    <property type="molecule type" value="Genomic_DNA"/>
</dbReference>
<feature type="domain" description="Aconitase A/isopropylmalate dehydratase small subunit swivel" evidence="3">
    <location>
        <begin position="42"/>
        <end position="110"/>
    </location>
</feature>
<dbReference type="InterPro" id="IPR033940">
    <property type="entry name" value="IPMI_Swivel"/>
</dbReference>
<organism evidence="4">
    <name type="scientific">marine sediment metagenome</name>
    <dbReference type="NCBI Taxonomy" id="412755"/>
    <lineage>
        <taxon>unclassified sequences</taxon>
        <taxon>metagenomes</taxon>
        <taxon>ecological metagenomes</taxon>
    </lineage>
</organism>
<evidence type="ECO:0000313" key="4">
    <source>
        <dbReference type="EMBL" id="KKN51024.1"/>
    </source>
</evidence>
<dbReference type="Pfam" id="PF00694">
    <property type="entry name" value="Aconitase_C"/>
    <property type="match status" value="1"/>
</dbReference>
<evidence type="ECO:0000256" key="2">
    <source>
        <dbReference type="ARBA" id="ARBA00023239"/>
    </source>
</evidence>
<dbReference type="Gene3D" id="3.20.19.10">
    <property type="entry name" value="Aconitase, domain 4"/>
    <property type="match status" value="1"/>
</dbReference>
<accession>A0A0F9R883</accession>
<evidence type="ECO:0000256" key="1">
    <source>
        <dbReference type="ARBA" id="ARBA00009869"/>
    </source>
</evidence>